<comment type="caution">
    <text evidence="3">The sequence shown here is derived from an EMBL/GenBank/DDBJ whole genome shotgun (WGS) entry which is preliminary data.</text>
</comment>
<evidence type="ECO:0000256" key="2">
    <source>
        <dbReference type="SAM" id="SignalP"/>
    </source>
</evidence>
<dbReference type="Proteomes" id="UP001107558">
    <property type="component" value="Chromosome 4"/>
</dbReference>
<feature type="compositionally biased region" description="Low complexity" evidence="1">
    <location>
        <begin position="320"/>
        <end position="333"/>
    </location>
</feature>
<keyword evidence="2" id="KW-0732">Signal</keyword>
<dbReference type="SUPFAM" id="SSF57625">
    <property type="entry name" value="Invertebrate chitin-binding proteins"/>
    <property type="match status" value="1"/>
</dbReference>
<evidence type="ECO:0008006" key="5">
    <source>
        <dbReference type="Google" id="ProtNLM"/>
    </source>
</evidence>
<name>A0A9J6BA13_POLVA</name>
<accession>A0A9J6BA13</accession>
<feature type="compositionally biased region" description="Pro residues" evidence="1">
    <location>
        <begin position="309"/>
        <end position="319"/>
    </location>
</feature>
<feature type="region of interest" description="Disordered" evidence="1">
    <location>
        <begin position="223"/>
        <end position="270"/>
    </location>
</feature>
<organism evidence="3 4">
    <name type="scientific">Polypedilum vanderplanki</name>
    <name type="common">Sleeping chironomid midge</name>
    <dbReference type="NCBI Taxonomy" id="319348"/>
    <lineage>
        <taxon>Eukaryota</taxon>
        <taxon>Metazoa</taxon>
        <taxon>Ecdysozoa</taxon>
        <taxon>Arthropoda</taxon>
        <taxon>Hexapoda</taxon>
        <taxon>Insecta</taxon>
        <taxon>Pterygota</taxon>
        <taxon>Neoptera</taxon>
        <taxon>Endopterygota</taxon>
        <taxon>Diptera</taxon>
        <taxon>Nematocera</taxon>
        <taxon>Chironomoidea</taxon>
        <taxon>Chironomidae</taxon>
        <taxon>Chironominae</taxon>
        <taxon>Polypedilum</taxon>
        <taxon>Polypedilum</taxon>
    </lineage>
</organism>
<dbReference type="GO" id="GO:0008061">
    <property type="term" value="F:chitin binding"/>
    <property type="evidence" value="ECO:0007669"/>
    <property type="project" value="InterPro"/>
</dbReference>
<gene>
    <name evidence="3" type="ORF">PVAND_014453</name>
</gene>
<dbReference type="EMBL" id="JADBJN010000004">
    <property type="protein sequence ID" value="KAG5666424.1"/>
    <property type="molecule type" value="Genomic_DNA"/>
</dbReference>
<evidence type="ECO:0000256" key="1">
    <source>
        <dbReference type="SAM" id="MobiDB-lite"/>
    </source>
</evidence>
<dbReference type="AlphaFoldDB" id="A0A9J6BA13"/>
<reference evidence="3" key="1">
    <citation type="submission" date="2021-03" db="EMBL/GenBank/DDBJ databases">
        <title>Chromosome level genome of the anhydrobiotic midge Polypedilum vanderplanki.</title>
        <authorList>
            <person name="Yoshida Y."/>
            <person name="Kikawada T."/>
            <person name="Gusev O."/>
        </authorList>
    </citation>
    <scope>NUCLEOTIDE SEQUENCE</scope>
    <source>
        <strain evidence="3">NIAS01</strain>
        <tissue evidence="3">Whole body or cell culture</tissue>
    </source>
</reference>
<dbReference type="InterPro" id="IPR036508">
    <property type="entry name" value="Chitin-bd_dom_sf"/>
</dbReference>
<evidence type="ECO:0000313" key="3">
    <source>
        <dbReference type="EMBL" id="KAG5666424.1"/>
    </source>
</evidence>
<feature type="compositionally biased region" description="Polar residues" evidence="1">
    <location>
        <begin position="227"/>
        <end position="256"/>
    </location>
</feature>
<evidence type="ECO:0000313" key="4">
    <source>
        <dbReference type="Proteomes" id="UP001107558"/>
    </source>
</evidence>
<proteinExistence type="predicted"/>
<dbReference type="PRINTS" id="PR01217">
    <property type="entry name" value="PRICHEXTENSN"/>
</dbReference>
<feature type="signal peptide" evidence="2">
    <location>
        <begin position="1"/>
        <end position="20"/>
    </location>
</feature>
<sequence>MKTIFFSIFFLNISLLQIFAFNRDFEFVDSSGQCWSCTSRFDCQKCDNIRRWTERRQCLPPTPFECSFSNNIGFRYPSRDLPFYYMCTLSHGNIRRECPCGKVFDFNQQCCTEFENMKTPRDLCVYDESNIRKPNPCGANQIAIEILRNSQCLPPNADDCCGRLRHRFPSNDLANYYECDNSRDGFRIHQCPCDTLFNYELQRCIAPNDAGKSRCSNPINKYPIPCSPNQTTNRPGPSTPGQNRPPNQPSTPGQNRPTTTIKPNLPNPPIIPPMPDPYPPINTPGPKYPTTTTQQKIIPTITDDFPTLPTKPDPYPPKNTPGTSYPKTTTTQPKMIPTVTNDKGNNDFPTLPTNTPFPPIATTTTKFSTISIPIAPTITATTKTIHFTTTSPLTTKRIALPTETKNPGIYTTERNIGDNFCNCMAWWNCRCHRLCWSVPCSNFNIIG</sequence>
<feature type="chain" id="PRO_5039942360" description="Chitin-binding type-2 domain-containing protein" evidence="2">
    <location>
        <begin position="21"/>
        <end position="447"/>
    </location>
</feature>
<protein>
    <recommendedName>
        <fullName evidence="5">Chitin-binding type-2 domain-containing protein</fullName>
    </recommendedName>
</protein>
<feature type="region of interest" description="Disordered" evidence="1">
    <location>
        <begin position="302"/>
        <end position="345"/>
    </location>
</feature>
<keyword evidence="4" id="KW-1185">Reference proteome</keyword>